<dbReference type="Pfam" id="PF00069">
    <property type="entry name" value="Pkinase"/>
    <property type="match status" value="1"/>
</dbReference>
<dbReference type="FunFam" id="1.25.10.10:FF:000176">
    <property type="entry name" value="Cell division control protein"/>
    <property type="match status" value="1"/>
</dbReference>
<gene>
    <name evidence="17" type="ORF">B0A49_12278</name>
</gene>
<feature type="compositionally biased region" description="Low complexity" evidence="15">
    <location>
        <begin position="1684"/>
        <end position="1696"/>
    </location>
</feature>
<dbReference type="InterPro" id="IPR004585">
    <property type="entry name" value="DNA_recomb/repair_Rad52"/>
</dbReference>
<evidence type="ECO:0000256" key="12">
    <source>
        <dbReference type="ARBA" id="ARBA00048679"/>
    </source>
</evidence>
<dbReference type="GO" id="GO:0005634">
    <property type="term" value="C:nucleus"/>
    <property type="evidence" value="ECO:0007669"/>
    <property type="project" value="InterPro"/>
</dbReference>
<dbReference type="InterPro" id="IPR017441">
    <property type="entry name" value="Protein_kinase_ATP_BS"/>
</dbReference>
<dbReference type="InterPro" id="IPR016024">
    <property type="entry name" value="ARM-type_fold"/>
</dbReference>
<protein>
    <recommendedName>
        <fullName evidence="2">non-specific serine/threonine protein kinase</fullName>
        <ecNumber evidence="2">2.7.11.1</ecNumber>
    </recommendedName>
    <alternativeName>
        <fullName evidence="13">RAD52 homolog</fullName>
    </alternativeName>
</protein>
<feature type="region of interest" description="Disordered" evidence="15">
    <location>
        <begin position="1612"/>
        <end position="1669"/>
    </location>
</feature>
<dbReference type="FunFam" id="1.10.510.10:FF:000246">
    <property type="entry name" value="Putative Serine-threonine kinase SepH"/>
    <property type="match status" value="1"/>
</dbReference>
<dbReference type="SUPFAM" id="SSF56112">
    <property type="entry name" value="Protein kinase-like (PK-like)"/>
    <property type="match status" value="1"/>
</dbReference>
<evidence type="ECO:0000256" key="2">
    <source>
        <dbReference type="ARBA" id="ARBA00012513"/>
    </source>
</evidence>
<dbReference type="InterPro" id="IPR042525">
    <property type="entry name" value="Rad52_Rad59_Rad22_sf"/>
</dbReference>
<feature type="compositionally biased region" description="Low complexity" evidence="15">
    <location>
        <begin position="1640"/>
        <end position="1662"/>
    </location>
</feature>
<evidence type="ECO:0000313" key="18">
    <source>
        <dbReference type="Proteomes" id="UP000308768"/>
    </source>
</evidence>
<evidence type="ECO:0000256" key="1">
    <source>
        <dbReference type="ARBA" id="ARBA00006638"/>
    </source>
</evidence>
<dbReference type="SUPFAM" id="SSF48371">
    <property type="entry name" value="ARM repeat"/>
    <property type="match status" value="1"/>
</dbReference>
<dbReference type="InterPro" id="IPR008271">
    <property type="entry name" value="Ser/Thr_kinase_AS"/>
</dbReference>
<dbReference type="PANTHER" id="PTHR24361:SF433">
    <property type="entry name" value="PROTEIN KINASE DOMAIN-CONTAINING PROTEIN"/>
    <property type="match status" value="1"/>
</dbReference>
<feature type="region of interest" description="Disordered" evidence="15">
    <location>
        <begin position="1273"/>
        <end position="1345"/>
    </location>
</feature>
<feature type="compositionally biased region" description="Low complexity" evidence="15">
    <location>
        <begin position="1890"/>
        <end position="1904"/>
    </location>
</feature>
<dbReference type="InterPro" id="IPR041247">
    <property type="entry name" value="Rad52_fam"/>
</dbReference>
<dbReference type="GO" id="GO:0045002">
    <property type="term" value="P:double-strand break repair via single-strand annealing"/>
    <property type="evidence" value="ECO:0007669"/>
    <property type="project" value="InterPro"/>
</dbReference>
<evidence type="ECO:0000256" key="10">
    <source>
        <dbReference type="ARBA" id="ARBA00023204"/>
    </source>
</evidence>
<feature type="compositionally biased region" description="Low complexity" evidence="15">
    <location>
        <begin position="1226"/>
        <end position="1243"/>
    </location>
</feature>
<dbReference type="Gene3D" id="3.30.390.80">
    <property type="entry name" value="DNA repair protein Rad52/59/22"/>
    <property type="match status" value="1"/>
</dbReference>
<dbReference type="InterPro" id="IPR011989">
    <property type="entry name" value="ARM-like"/>
</dbReference>
<feature type="region of interest" description="Disordered" evidence="15">
    <location>
        <begin position="1"/>
        <end position="44"/>
    </location>
</feature>
<keyword evidence="9" id="KW-0233">DNA recombination</keyword>
<comment type="catalytic activity">
    <reaction evidence="12">
        <text>L-seryl-[protein] + ATP = O-phospho-L-seryl-[protein] + ADP + H(+)</text>
        <dbReference type="Rhea" id="RHEA:17989"/>
        <dbReference type="Rhea" id="RHEA-COMP:9863"/>
        <dbReference type="Rhea" id="RHEA-COMP:11604"/>
        <dbReference type="ChEBI" id="CHEBI:15378"/>
        <dbReference type="ChEBI" id="CHEBI:29999"/>
        <dbReference type="ChEBI" id="CHEBI:30616"/>
        <dbReference type="ChEBI" id="CHEBI:83421"/>
        <dbReference type="ChEBI" id="CHEBI:456216"/>
        <dbReference type="EC" id="2.7.11.1"/>
    </reaction>
</comment>
<evidence type="ECO:0000256" key="11">
    <source>
        <dbReference type="ARBA" id="ARBA00047899"/>
    </source>
</evidence>
<dbReference type="Gene3D" id="1.25.10.10">
    <property type="entry name" value="Leucine-rich Repeat Variant"/>
    <property type="match status" value="3"/>
</dbReference>
<feature type="region of interest" description="Disordered" evidence="15">
    <location>
        <begin position="334"/>
        <end position="376"/>
    </location>
</feature>
<evidence type="ECO:0000256" key="14">
    <source>
        <dbReference type="PROSITE-ProRule" id="PRU10141"/>
    </source>
</evidence>
<dbReference type="OrthoDB" id="8693905at2759"/>
<evidence type="ECO:0000256" key="4">
    <source>
        <dbReference type="ARBA" id="ARBA00022679"/>
    </source>
</evidence>
<evidence type="ECO:0000313" key="17">
    <source>
        <dbReference type="EMBL" id="TKA59226.1"/>
    </source>
</evidence>
<comment type="similarity">
    <text evidence="1">Belongs to the RAD52 family.</text>
</comment>
<feature type="region of interest" description="Disordered" evidence="15">
    <location>
        <begin position="1558"/>
        <end position="1591"/>
    </location>
</feature>
<feature type="compositionally biased region" description="Polar residues" evidence="15">
    <location>
        <begin position="1559"/>
        <end position="1578"/>
    </location>
</feature>
<dbReference type="CDD" id="cd06627">
    <property type="entry name" value="STKc_Cdc7_like"/>
    <property type="match status" value="1"/>
</dbReference>
<dbReference type="PROSITE" id="PS00107">
    <property type="entry name" value="PROTEIN_KINASE_ATP"/>
    <property type="match status" value="1"/>
</dbReference>
<evidence type="ECO:0000256" key="6">
    <source>
        <dbReference type="ARBA" id="ARBA00022763"/>
    </source>
</evidence>
<feature type="domain" description="Protein kinase" evidence="16">
    <location>
        <begin position="54"/>
        <end position="304"/>
    </location>
</feature>
<keyword evidence="3" id="KW-0723">Serine/threonine-protein kinase</keyword>
<feature type="region of interest" description="Disordered" evidence="15">
    <location>
        <begin position="1681"/>
        <end position="1762"/>
    </location>
</feature>
<feature type="region of interest" description="Disordered" evidence="15">
    <location>
        <begin position="626"/>
        <end position="645"/>
    </location>
</feature>
<proteinExistence type="inferred from homology"/>
<dbReference type="FunFam" id="3.30.390.80:FF:000001">
    <property type="entry name" value="DNA repair protein RAD52 homolog"/>
    <property type="match status" value="1"/>
</dbReference>
<dbReference type="GO" id="GO:0005524">
    <property type="term" value="F:ATP binding"/>
    <property type="evidence" value="ECO:0007669"/>
    <property type="project" value="UniProtKB-UniRule"/>
</dbReference>
<feature type="compositionally biased region" description="Polar residues" evidence="15">
    <location>
        <begin position="1280"/>
        <end position="1314"/>
    </location>
</feature>
<keyword evidence="4" id="KW-0808">Transferase</keyword>
<dbReference type="FunFam" id="1.25.10.10:FF:000583">
    <property type="entry name" value="MAP3K epsilon protein kinase 1"/>
    <property type="match status" value="1"/>
</dbReference>
<dbReference type="NCBIfam" id="TIGR00607">
    <property type="entry name" value="rad52"/>
    <property type="match status" value="1"/>
</dbReference>
<keyword evidence="10" id="KW-0234">DNA repair</keyword>
<reference evidence="17 18" key="1">
    <citation type="submission" date="2017-03" db="EMBL/GenBank/DDBJ databases">
        <title>Genomes of endolithic fungi from Antarctica.</title>
        <authorList>
            <person name="Coleine C."/>
            <person name="Masonjones S."/>
            <person name="Stajich J.E."/>
        </authorList>
    </citation>
    <scope>NUCLEOTIDE SEQUENCE [LARGE SCALE GENOMIC DNA]</scope>
    <source>
        <strain evidence="17 18">CCFEE 5187</strain>
    </source>
</reference>
<dbReference type="PROSITE" id="PS00108">
    <property type="entry name" value="PROTEIN_KINASE_ST"/>
    <property type="match status" value="1"/>
</dbReference>
<feature type="region of interest" description="Disordered" evidence="15">
    <location>
        <begin position="1221"/>
        <end position="1256"/>
    </location>
</feature>
<evidence type="ECO:0000256" key="13">
    <source>
        <dbReference type="ARBA" id="ARBA00077224"/>
    </source>
</evidence>
<feature type="compositionally biased region" description="Low complexity" evidence="15">
    <location>
        <begin position="489"/>
        <end position="504"/>
    </location>
</feature>
<name>A0A4U0WBM7_9PEZI</name>
<dbReference type="STRING" id="331657.A0A4U0WBM7"/>
<dbReference type="FunFam" id="3.30.200.20:FF:000042">
    <property type="entry name" value="Aurora kinase A"/>
    <property type="match status" value="1"/>
</dbReference>
<dbReference type="EC" id="2.7.11.1" evidence="2"/>
<dbReference type="GO" id="GO:0003697">
    <property type="term" value="F:single-stranded DNA binding"/>
    <property type="evidence" value="ECO:0007669"/>
    <property type="project" value="UniProtKB-ARBA"/>
</dbReference>
<dbReference type="EMBL" id="NAJN01001993">
    <property type="protein sequence ID" value="TKA59226.1"/>
    <property type="molecule type" value="Genomic_DNA"/>
</dbReference>
<dbReference type="Proteomes" id="UP000308768">
    <property type="component" value="Unassembled WGS sequence"/>
</dbReference>
<comment type="catalytic activity">
    <reaction evidence="11">
        <text>L-threonyl-[protein] + ATP = O-phospho-L-threonyl-[protein] + ADP + H(+)</text>
        <dbReference type="Rhea" id="RHEA:46608"/>
        <dbReference type="Rhea" id="RHEA-COMP:11060"/>
        <dbReference type="Rhea" id="RHEA-COMP:11605"/>
        <dbReference type="ChEBI" id="CHEBI:15378"/>
        <dbReference type="ChEBI" id="CHEBI:30013"/>
        <dbReference type="ChEBI" id="CHEBI:30616"/>
        <dbReference type="ChEBI" id="CHEBI:61977"/>
        <dbReference type="ChEBI" id="CHEBI:456216"/>
        <dbReference type="EC" id="2.7.11.1"/>
    </reaction>
</comment>
<comment type="caution">
    <text evidence="17">The sequence shown here is derived from an EMBL/GenBank/DDBJ whole genome shotgun (WGS) entry which is preliminary data.</text>
</comment>
<evidence type="ECO:0000256" key="7">
    <source>
        <dbReference type="ARBA" id="ARBA00022777"/>
    </source>
</evidence>
<evidence type="ECO:0000256" key="15">
    <source>
        <dbReference type="SAM" id="MobiDB-lite"/>
    </source>
</evidence>
<dbReference type="InterPro" id="IPR011009">
    <property type="entry name" value="Kinase-like_dom_sf"/>
</dbReference>
<sequence length="1945" mass="212288">MVAHPPNASEKLSTGRSGHSAPGQSKTGRATPAPPSKDGHAQRAAQDVAGLKDYQLGDCLGKGAFGSVYRALNWGTGETVAVKQVKLADLPKSELRVIMLEIDLLKNLNHPNIVKYQGFVKSAESLYIILEYCENGSLHSICKNFGKFPENLVALYMSQVLHGLLYLHEQGVIHRDIKGANILTTKEGLVKLADFGVATKTTGLHESNVVGTPYWMAPEVIELSGATTASDIWSLGCTVIELLDGKPPYHKLQAMPALFRIVNDDHPPLPEGASPAVRDFLMQCFQKDPNLRVSARKLLKHPWIVSAKRADAVVPTKPTKYDEAVKSVQQWNEALKSPNNSSVRRASHPLSVSPVPGKNDQMPTLKTPAPAKGPLNIAKRASNNTELYRSPEDASSNNWDDDFVTSISPSALQLPHLKPHDNFAGMLSSEKLKAYATFDTVAEEENWDDNFEGDLTVKSPLQLTQADPLETVRPFFPPRANAQDIKHNPPTTSPQRQVSQSSQPKTQILRPATKAGTGKTRHPRRPSALFSESPVEDYSDLVAADDATFLEKVSVMNKDDSFSPKLFHPSDLRNLPRSRQPTQVGGSLRRPPSAEQHEQAVRRTKSSVEIQKYAEDVEDEDFSDIFGKDGAILPQPDSESGSERSTMMMLNSKLSNSWLGDEEDDDDPFAQLEEGFDEMDLETNVARDKYARLCTLVEGLVGSLKLSQPDDILADLSDQLMSVLFESPDIKSVIISSHGMLPILEILETCSRPHIILRLLKIVNTIILDNVEIQENLCFVGGIPIISKFAHKKYSSEIRLEAAAFVRQMYQTSTLTLQMFVSCGGLNVLVEFLEEDYEAERDLVLIGVNGVWSVFELQASIGPTPKNDFCRIFSRSSVLYPLSLVLNRVLDEEGELAELVEGRIVNIFLLFSQAENHVKEIVADRMVLKRVLKDLRRMSPNHQITMLKFIKNLSMLATTLDSLQNSNAIEVLTDLLSSSMKLSHFREISNQVLNIMYNLCRLSKTRQEDAALNGIIPLLQRIVKTERPLKEFALPILCDMAHSGKVGRKILWQNKGLPFYISLLADPYWQVTALDAIFIWLQEETAKVEEHLLDGSFSNAIVVCFTTSKADAFENLLEPLQKLLRLSPPVASCLAHPELFSRTVQKLHTKKAVVRLNLLRIIRSICDASEEQGALIRTYGLFDAVQKLAEHDQAILVREMASELVKSSEANIRRSIDGAKFRPIRRSSSSTMTPPPLSVSGSLPPTPQNPRSAQTSGYFDVLTSDTARARAGNALAGTTYRPSSRDSNSGPSALSSNWGSGTTKSRLPRTSTARTGRLSLAPKMENVTPTHTPGIPTAPRNGNVLANPRRRRQMSDQHQENKATTNPFEEIIPRINEYTAQEIATLQSRLDRQLGPEYISTRPGAGGSKVHYLAAEKVINLANEVFGFNGWSSGIQNVQIDFVDESAGTGKITLGLSIIMRITLKDGTFHEDIGYGHIENCKGKAAAFEKAKKEAATDALKRALRNFGNVLGNCLYDKDYLARVTKLKVAPSKWDAENLHRHPEYAPIKKEALDGIALSSGNENRPQGMPSLQSNPSTEFEDEFGGNVFDEVDFSHPDEVVLDASITDASIDNTATAPNARQQVSRVQSMPALRPPNSVQHPQHPQHGQHPQRPQQPLRGPQTPNGNANAQLEAGRRRMLPPHANANQPLRPAQAQPLPPQTGPILEQQGSRSNSSSASDSAAQVQSHAPPQDRQNENPAQKSTPPYIMQAPLPDGHEPPVGFITSRAAELLKNPSDPLPNGVPAFNPHAESPSIRRTHGVNPGKSAPVSRTALSAPQPLAAPPTGNVDGAATTNIINNNSGNANGAAPPPRTNFVNPAADAGRRIGMPSAGVPSPLANRSAYKPPSVKRPAPADAAARPPLADVSNVVSDGAADGAGGRGGDAKRAKLSGAQNGLQNGAAVSHA</sequence>
<feature type="compositionally biased region" description="Polar residues" evidence="15">
    <location>
        <begin position="1612"/>
        <end position="1628"/>
    </location>
</feature>
<dbReference type="PROSITE" id="PS50011">
    <property type="entry name" value="PROTEIN_KINASE_DOM"/>
    <property type="match status" value="1"/>
</dbReference>
<organism evidence="17 18">
    <name type="scientific">Cryomyces minteri</name>
    <dbReference type="NCBI Taxonomy" id="331657"/>
    <lineage>
        <taxon>Eukaryota</taxon>
        <taxon>Fungi</taxon>
        <taxon>Dikarya</taxon>
        <taxon>Ascomycota</taxon>
        <taxon>Pezizomycotina</taxon>
        <taxon>Dothideomycetes</taxon>
        <taxon>Dothideomycetes incertae sedis</taxon>
        <taxon>Cryomyces</taxon>
    </lineage>
</organism>
<keyword evidence="6" id="KW-0227">DNA damage</keyword>
<keyword evidence="18" id="KW-1185">Reference proteome</keyword>
<dbReference type="InterPro" id="IPR053235">
    <property type="entry name" value="Ser_Thr_kinase"/>
</dbReference>
<feature type="region of interest" description="Disordered" evidence="15">
    <location>
        <begin position="1841"/>
        <end position="1945"/>
    </location>
</feature>
<feature type="region of interest" description="Disordered" evidence="15">
    <location>
        <begin position="560"/>
        <end position="609"/>
    </location>
</feature>
<keyword evidence="5 14" id="KW-0547">Nucleotide-binding</keyword>
<dbReference type="PANTHER" id="PTHR24361">
    <property type="entry name" value="MITOGEN-ACTIVATED KINASE KINASE KINASE"/>
    <property type="match status" value="1"/>
</dbReference>
<dbReference type="SMART" id="SM00220">
    <property type="entry name" value="S_TKc"/>
    <property type="match status" value="1"/>
</dbReference>
<dbReference type="GO" id="GO:0005737">
    <property type="term" value="C:cytoplasm"/>
    <property type="evidence" value="ECO:0007669"/>
    <property type="project" value="TreeGrafter"/>
</dbReference>
<keyword evidence="7" id="KW-0418">Kinase</keyword>
<evidence type="ECO:0000256" key="9">
    <source>
        <dbReference type="ARBA" id="ARBA00023172"/>
    </source>
</evidence>
<keyword evidence="8 14" id="KW-0067">ATP-binding</keyword>
<evidence type="ECO:0000256" key="8">
    <source>
        <dbReference type="ARBA" id="ARBA00022840"/>
    </source>
</evidence>
<feature type="compositionally biased region" description="Low complexity" evidence="15">
    <location>
        <begin position="1708"/>
        <end position="1729"/>
    </location>
</feature>
<dbReference type="GO" id="GO:0000730">
    <property type="term" value="P:DNA recombinase assembly"/>
    <property type="evidence" value="ECO:0007669"/>
    <property type="project" value="InterPro"/>
</dbReference>
<feature type="compositionally biased region" description="Polar residues" evidence="15">
    <location>
        <begin position="10"/>
        <end position="28"/>
    </location>
</feature>
<dbReference type="Pfam" id="PF04098">
    <property type="entry name" value="Rad52_Rad22"/>
    <property type="match status" value="1"/>
</dbReference>
<dbReference type="InterPro" id="IPR000719">
    <property type="entry name" value="Prot_kinase_dom"/>
</dbReference>
<dbReference type="Gene3D" id="1.10.510.10">
    <property type="entry name" value="Transferase(Phosphotransferase) domain 1"/>
    <property type="match status" value="1"/>
</dbReference>
<evidence type="ECO:0000256" key="3">
    <source>
        <dbReference type="ARBA" id="ARBA00022527"/>
    </source>
</evidence>
<evidence type="ECO:0000256" key="5">
    <source>
        <dbReference type="ARBA" id="ARBA00022741"/>
    </source>
</evidence>
<accession>A0A4U0WBM7</accession>
<dbReference type="SUPFAM" id="SSF54768">
    <property type="entry name" value="dsRNA-binding domain-like"/>
    <property type="match status" value="1"/>
</dbReference>
<feature type="binding site" evidence="14">
    <location>
        <position position="83"/>
    </location>
    <ligand>
        <name>ATP</name>
        <dbReference type="ChEBI" id="CHEBI:30616"/>
    </ligand>
</feature>
<feature type="compositionally biased region" description="Polar residues" evidence="15">
    <location>
        <begin position="334"/>
        <end position="344"/>
    </location>
</feature>
<dbReference type="GO" id="GO:0004674">
    <property type="term" value="F:protein serine/threonine kinase activity"/>
    <property type="evidence" value="ECO:0007669"/>
    <property type="project" value="UniProtKB-KW"/>
</dbReference>
<evidence type="ECO:0000259" key="16">
    <source>
        <dbReference type="PROSITE" id="PS50011"/>
    </source>
</evidence>
<feature type="region of interest" description="Disordered" evidence="15">
    <location>
        <begin position="472"/>
        <end position="534"/>
    </location>
</feature>